<dbReference type="EMBL" id="JASGBQ010000005">
    <property type="protein sequence ID" value="MDI9241925.1"/>
    <property type="molecule type" value="Genomic_DNA"/>
</dbReference>
<dbReference type="AlphaFoldDB" id="A0AAP4B9B9"/>
<accession>A0AAP4B9B9</accession>
<comment type="caution">
    <text evidence="1">The sequence shown here is derived from an EMBL/GenBank/DDBJ whole genome shotgun (WGS) entry which is preliminary data.</text>
</comment>
<gene>
    <name evidence="1" type="ORF">QJ036_05455</name>
</gene>
<evidence type="ECO:0000313" key="1">
    <source>
        <dbReference type="EMBL" id="MDI9241925.1"/>
    </source>
</evidence>
<dbReference type="RefSeq" id="WP_283230427.1">
    <property type="nucleotide sequence ID" value="NZ_JASGBQ010000005.1"/>
</dbReference>
<keyword evidence="2" id="KW-1185">Reference proteome</keyword>
<sequence>MAITINLNNEQEVMQYLDKTFGATGCNSIRGLVESRLQVRIAQNNKRVQKLPVPKRFFLGDMVMYPVVDLMQGNIMVSYNLIETVGLTESEIFEIALDHSLKKNIHMTSIIPDSKRIVGFHEITLSDIKEYLKEGNLIMTSTGENNGASSVLLNKKFLKSVYEQTGKYFIIPSSIHEILLFQPPTGEDEISYMKWLVREMNETNVEINERLSDSIYYFDGALKEA</sequence>
<proteinExistence type="predicted"/>
<organism evidence="1 2">
    <name type="scientific">Fusibacillus kribbianus</name>
    <dbReference type="NCBI Taxonomy" id="3044208"/>
    <lineage>
        <taxon>Bacteria</taxon>
        <taxon>Bacillati</taxon>
        <taxon>Bacillota</taxon>
        <taxon>Clostridia</taxon>
        <taxon>Lachnospirales</taxon>
        <taxon>Lachnospiraceae</taxon>
        <taxon>Fusibacillus</taxon>
    </lineage>
</organism>
<reference evidence="1 2" key="1">
    <citation type="submission" date="2023-05" db="EMBL/GenBank/DDBJ databases">
        <title>[ruminococcus] sp. nov., isolated from a pig farm feces dump.</title>
        <authorList>
            <person name="Chang Y.-H."/>
        </authorList>
    </citation>
    <scope>NUCLEOTIDE SEQUENCE [LARGE SCALE GENOMIC DNA]</scope>
    <source>
        <strain evidence="1 2">YH-rum2234</strain>
    </source>
</reference>
<evidence type="ECO:0000313" key="2">
    <source>
        <dbReference type="Proteomes" id="UP001300383"/>
    </source>
</evidence>
<name>A0AAP4B9B9_9FIRM</name>
<dbReference type="Proteomes" id="UP001300383">
    <property type="component" value="Unassembled WGS sequence"/>
</dbReference>
<dbReference type="InterPro" id="IPR043743">
    <property type="entry name" value="DUF5688"/>
</dbReference>
<protein>
    <submittedName>
        <fullName evidence="1">DUF5688 family protein</fullName>
    </submittedName>
</protein>
<dbReference type="Pfam" id="PF18941">
    <property type="entry name" value="DUF5688"/>
    <property type="match status" value="1"/>
</dbReference>